<evidence type="ECO:0000313" key="2">
    <source>
        <dbReference type="EMBL" id="TXB68094.1"/>
    </source>
</evidence>
<feature type="domain" description="Metallo-beta-lactamase" evidence="1">
    <location>
        <begin position="47"/>
        <end position="264"/>
    </location>
</feature>
<dbReference type="GO" id="GO:0016787">
    <property type="term" value="F:hydrolase activity"/>
    <property type="evidence" value="ECO:0007669"/>
    <property type="project" value="UniProtKB-KW"/>
</dbReference>
<keyword evidence="3" id="KW-1185">Reference proteome</keyword>
<dbReference type="EMBL" id="VOPL01000005">
    <property type="protein sequence ID" value="TXB68094.1"/>
    <property type="molecule type" value="Genomic_DNA"/>
</dbReference>
<dbReference type="InterPro" id="IPR036388">
    <property type="entry name" value="WH-like_DNA-bd_sf"/>
</dbReference>
<dbReference type="Pfam" id="PF00753">
    <property type="entry name" value="Lactamase_B"/>
    <property type="match status" value="1"/>
</dbReference>
<proteinExistence type="predicted"/>
<dbReference type="Proteomes" id="UP000321562">
    <property type="component" value="Unassembled WGS sequence"/>
</dbReference>
<dbReference type="AlphaFoldDB" id="A0A5C6S109"/>
<dbReference type="OrthoDB" id="2971563at2"/>
<keyword evidence="2" id="KW-0378">Hydrolase</keyword>
<comment type="caution">
    <text evidence="2">The sequence shown here is derived from an EMBL/GenBank/DDBJ whole genome shotgun (WGS) entry which is preliminary data.</text>
</comment>
<dbReference type="InterPro" id="IPR001279">
    <property type="entry name" value="Metallo-B-lactamas"/>
</dbReference>
<dbReference type="Gene3D" id="3.60.15.10">
    <property type="entry name" value="Ribonuclease Z/Hydroxyacylglutathione hydrolase-like"/>
    <property type="match status" value="1"/>
</dbReference>
<protein>
    <submittedName>
        <fullName evidence="2">MBL fold metallo-hydrolase</fullName>
    </submittedName>
</protein>
<name>A0A5C6S109_9RHOB</name>
<dbReference type="InterPro" id="IPR050855">
    <property type="entry name" value="NDM-1-like"/>
</dbReference>
<dbReference type="SMART" id="SM00849">
    <property type="entry name" value="Lactamase_B"/>
    <property type="match status" value="1"/>
</dbReference>
<dbReference type="SUPFAM" id="SSF56281">
    <property type="entry name" value="Metallo-hydrolase/oxidoreductase"/>
    <property type="match status" value="1"/>
</dbReference>
<gene>
    <name evidence="2" type="ORF">FQV27_12985</name>
</gene>
<dbReference type="RefSeq" id="WP_147099194.1">
    <property type="nucleotide sequence ID" value="NZ_VOPL01000005.1"/>
</dbReference>
<dbReference type="InterPro" id="IPR048933">
    <property type="entry name" value="B_lactamase-like_C"/>
</dbReference>
<evidence type="ECO:0000259" key="1">
    <source>
        <dbReference type="SMART" id="SM00849"/>
    </source>
</evidence>
<dbReference type="Pfam" id="PF21221">
    <property type="entry name" value="B_lactamase-like_C"/>
    <property type="match status" value="1"/>
</dbReference>
<accession>A0A5C6S109</accession>
<reference evidence="2 3" key="1">
    <citation type="submission" date="2019-08" db="EMBL/GenBank/DDBJ databases">
        <authorList>
            <person name="Ye J."/>
        </authorList>
    </citation>
    <scope>NUCLEOTIDE SEQUENCE [LARGE SCALE GENOMIC DNA]</scope>
    <source>
        <strain evidence="2 3">TK008</strain>
    </source>
</reference>
<sequence length="354" mass="38536">MGRLALPDGTPPGIRHPWVDAPAPGNATEIAPGVLWMRLPLPMKLDHVNVYALDDGDAWTLIDTGFDSGKGRAIWQMLLDGPLGGKPVRRVIATHHHPDHLGLAGWFMERGAEFWTTRTAWLTARMLVLDFQPAPVPEAIAFWRAAGMPADLLAARATERPFNFADMVHPFPPGFTRLTEGQIVDIGGRRWLVAMGNGHAPEHATFWSLDDDLVIGGDQLLPGISPNLGVYPTEPGADPVGEWLESCARFADMAEDRHLVLPGHKLPFTGLPLRLSQMNENHLSALGRMEELLKQAPQTAVGCFPALFRRPIGPGEFGLALVEAVAHLNYLSIRGRIVPAGVDPDGGHLWRSAG</sequence>
<dbReference type="InterPro" id="IPR036866">
    <property type="entry name" value="RibonucZ/Hydroxyglut_hydro"/>
</dbReference>
<dbReference type="Gene3D" id="1.10.10.10">
    <property type="entry name" value="Winged helix-like DNA-binding domain superfamily/Winged helix DNA-binding domain"/>
    <property type="match status" value="1"/>
</dbReference>
<organism evidence="2 3">
    <name type="scientific">Paracoccus aurantiacus</name>
    <dbReference type="NCBI Taxonomy" id="2599412"/>
    <lineage>
        <taxon>Bacteria</taxon>
        <taxon>Pseudomonadati</taxon>
        <taxon>Pseudomonadota</taxon>
        <taxon>Alphaproteobacteria</taxon>
        <taxon>Rhodobacterales</taxon>
        <taxon>Paracoccaceae</taxon>
        <taxon>Paracoccus</taxon>
    </lineage>
</organism>
<dbReference type="PANTHER" id="PTHR42951:SF17">
    <property type="entry name" value="METALLO-BETA-LACTAMASE DOMAIN-CONTAINING PROTEIN"/>
    <property type="match status" value="1"/>
</dbReference>
<evidence type="ECO:0000313" key="3">
    <source>
        <dbReference type="Proteomes" id="UP000321562"/>
    </source>
</evidence>
<dbReference type="PANTHER" id="PTHR42951">
    <property type="entry name" value="METALLO-BETA-LACTAMASE DOMAIN-CONTAINING"/>
    <property type="match status" value="1"/>
</dbReference>